<evidence type="ECO:0000313" key="2">
    <source>
        <dbReference type="EMBL" id="SKB75711.1"/>
    </source>
</evidence>
<proteinExistence type="predicted"/>
<reference evidence="2 3" key="1">
    <citation type="submission" date="2017-02" db="EMBL/GenBank/DDBJ databases">
        <authorList>
            <person name="Peterson S.W."/>
        </authorList>
    </citation>
    <scope>NUCLEOTIDE SEQUENCE [LARGE SCALE GENOMIC DNA]</scope>
    <source>
        <strain evidence="2 3">DSM 22899</strain>
    </source>
</reference>
<sequence length="396" mass="42876">MNKHLLLTVVSILFMGAAFSQQKVKDGTVQGNTFPNGNAILELESANKGLLHTRVMLTSSTEATPLSQHVEGMMVYNTATVNDVVPGIYYNDGARWVLAGAVTQGANNISYNPVSYEITYVDDQGDTQVINLREIVRTNETVTTLVDNEDGSFTYTNEAGEAVTFDANTTTMIDNGDGTYTFTNANGDAITVDVPASVVENITNEGEIFNAIENLIKNIGGNVYYDGDQFTYVDGNGDTQTINFEELVQANETVTALVDNTDGTYTYYNESEMDDDGNPIPGTGVTIDVPADVISNFEEIISNETVLNELIEQLTNTTVGGNVYYDGNQFTYVDGDGNTQTINFEELVQANETVTTLVDNEDGTYTYTSEDGTETIVDVPASVVNQFEEVVNGGPV</sequence>
<evidence type="ECO:0000313" key="3">
    <source>
        <dbReference type="Proteomes" id="UP000190541"/>
    </source>
</evidence>
<name>A0A1T5DVN0_9SPHI</name>
<organism evidence="2 3">
    <name type="scientific">Parapedobacter luteus</name>
    <dbReference type="NCBI Taxonomy" id="623280"/>
    <lineage>
        <taxon>Bacteria</taxon>
        <taxon>Pseudomonadati</taxon>
        <taxon>Bacteroidota</taxon>
        <taxon>Sphingobacteriia</taxon>
        <taxon>Sphingobacteriales</taxon>
        <taxon>Sphingobacteriaceae</taxon>
        <taxon>Parapedobacter</taxon>
    </lineage>
</organism>
<gene>
    <name evidence="2" type="ORF">SAMN05660226_03025</name>
</gene>
<accession>A0A1T5DVN0</accession>
<protein>
    <recommendedName>
        <fullName evidence="4">Collagen triple helix repeat-containing protein</fullName>
    </recommendedName>
</protein>
<dbReference type="AlphaFoldDB" id="A0A1T5DVN0"/>
<dbReference type="EMBL" id="FUYS01000007">
    <property type="protein sequence ID" value="SKB75711.1"/>
    <property type="molecule type" value="Genomic_DNA"/>
</dbReference>
<feature type="non-terminal residue" evidence="2">
    <location>
        <position position="396"/>
    </location>
</feature>
<feature type="chain" id="PRO_5010555761" description="Collagen triple helix repeat-containing protein" evidence="1">
    <location>
        <begin position="21"/>
        <end position="396"/>
    </location>
</feature>
<dbReference type="RefSeq" id="WP_217698148.1">
    <property type="nucleotide sequence ID" value="NZ_FUYS01000007.1"/>
</dbReference>
<evidence type="ECO:0000256" key="1">
    <source>
        <dbReference type="SAM" id="SignalP"/>
    </source>
</evidence>
<evidence type="ECO:0008006" key="4">
    <source>
        <dbReference type="Google" id="ProtNLM"/>
    </source>
</evidence>
<keyword evidence="1" id="KW-0732">Signal</keyword>
<keyword evidence="3" id="KW-1185">Reference proteome</keyword>
<dbReference type="Proteomes" id="UP000190541">
    <property type="component" value="Unassembled WGS sequence"/>
</dbReference>
<feature type="signal peptide" evidence="1">
    <location>
        <begin position="1"/>
        <end position="20"/>
    </location>
</feature>
<dbReference type="STRING" id="623280.SAMN05660226_03025"/>